<dbReference type="Gene3D" id="3.90.550.10">
    <property type="entry name" value="Spore Coat Polysaccharide Biosynthesis Protein SpsA, Chain A"/>
    <property type="match status" value="1"/>
</dbReference>
<organism evidence="2 3">
    <name type="scientific">Bowmanella yangjiangensis</name>
    <dbReference type="NCBI Taxonomy" id="2811230"/>
    <lineage>
        <taxon>Bacteria</taxon>
        <taxon>Pseudomonadati</taxon>
        <taxon>Pseudomonadota</taxon>
        <taxon>Gammaproteobacteria</taxon>
        <taxon>Alteromonadales</taxon>
        <taxon>Alteromonadaceae</taxon>
        <taxon>Bowmanella</taxon>
    </lineage>
</organism>
<dbReference type="EMBL" id="JAFKCS010000002">
    <property type="protein sequence ID" value="MBN7818860.1"/>
    <property type="molecule type" value="Genomic_DNA"/>
</dbReference>
<dbReference type="CDD" id="cd06433">
    <property type="entry name" value="GT_2_WfgS_like"/>
    <property type="match status" value="1"/>
</dbReference>
<keyword evidence="3" id="KW-1185">Reference proteome</keyword>
<dbReference type="Proteomes" id="UP000663992">
    <property type="component" value="Unassembled WGS sequence"/>
</dbReference>
<dbReference type="Pfam" id="PF00535">
    <property type="entry name" value="Glycos_transf_2"/>
    <property type="match status" value="1"/>
</dbReference>
<dbReference type="PANTHER" id="PTHR22916:SF3">
    <property type="entry name" value="UDP-GLCNAC:BETAGAL BETA-1,3-N-ACETYLGLUCOSAMINYLTRANSFERASE-LIKE PROTEIN 1"/>
    <property type="match status" value="1"/>
</dbReference>
<evidence type="ECO:0000259" key="1">
    <source>
        <dbReference type="Pfam" id="PF00535"/>
    </source>
</evidence>
<feature type="domain" description="Glycosyltransferase 2-like" evidence="1">
    <location>
        <begin position="4"/>
        <end position="156"/>
    </location>
</feature>
<dbReference type="RefSeq" id="WP_206592686.1">
    <property type="nucleotide sequence ID" value="NZ_JAFKCS010000002.1"/>
</dbReference>
<dbReference type="SUPFAM" id="SSF53448">
    <property type="entry name" value="Nucleotide-diphospho-sugar transferases"/>
    <property type="match status" value="1"/>
</dbReference>
<name>A0ABS3CRD6_9ALTE</name>
<proteinExistence type="predicted"/>
<dbReference type="InterPro" id="IPR029044">
    <property type="entry name" value="Nucleotide-diphossugar_trans"/>
</dbReference>
<dbReference type="InterPro" id="IPR001173">
    <property type="entry name" value="Glyco_trans_2-like"/>
</dbReference>
<accession>A0ABS3CRD6</accession>
<reference evidence="2 3" key="1">
    <citation type="submission" date="2021-03" db="EMBL/GenBank/DDBJ databases">
        <title>novel species isolated from a fishpond in China.</title>
        <authorList>
            <person name="Lu H."/>
            <person name="Cai Z."/>
        </authorList>
    </citation>
    <scope>NUCLEOTIDE SEQUENCE [LARGE SCALE GENOMIC DNA]</scope>
    <source>
        <strain evidence="2 3">Y57</strain>
    </source>
</reference>
<protein>
    <submittedName>
        <fullName evidence="2">Glycosyltransferase</fullName>
    </submittedName>
</protein>
<gene>
    <name evidence="2" type="ORF">J0A65_03235</name>
</gene>
<evidence type="ECO:0000313" key="2">
    <source>
        <dbReference type="EMBL" id="MBN7818860.1"/>
    </source>
</evidence>
<comment type="caution">
    <text evidence="2">The sequence shown here is derived from an EMBL/GenBank/DDBJ whole genome shotgun (WGS) entry which is preliminary data.</text>
</comment>
<sequence>MKVSIITATYNSAKTLRACLQSVAVQDCLEQIEHIIVDGQSSDSTLAIVNDFPHIKQVYSEPDEGIYDAFNKGLEWATGDIIYYLNSDDVLLHAGAIRQVLDSFSDGLEYVSAKVMLKDPTTQAMWLQNSRLLKFKDTSFQHPCHQGFFVRRDWLRQAGGFPRYFDIAADSYIMLKAITSVSGCFLNEPVACFERGGFSSDLKHADKLQAELKDIYQMLSIEGAGTLSVEACKAQFSQCKSLLASVLNKQPLTATLNHQRIAIFGTGQMSVLIAQILAANDAELVCFVTTTGGQSPCLGRDVIALAENLPVDVVINAIEGEHYKQIEDMIVAQNPGITVLRWFDIYE</sequence>
<evidence type="ECO:0000313" key="3">
    <source>
        <dbReference type="Proteomes" id="UP000663992"/>
    </source>
</evidence>
<dbReference type="PANTHER" id="PTHR22916">
    <property type="entry name" value="GLYCOSYLTRANSFERASE"/>
    <property type="match status" value="1"/>
</dbReference>